<evidence type="ECO:0000256" key="2">
    <source>
        <dbReference type="ARBA" id="ARBA00012438"/>
    </source>
</evidence>
<feature type="domain" description="Response regulatory" evidence="9">
    <location>
        <begin position="504"/>
        <end position="625"/>
    </location>
</feature>
<name>A0ABS6RUG5_9BACT</name>
<evidence type="ECO:0000256" key="7">
    <source>
        <dbReference type="SAM" id="Phobius"/>
    </source>
</evidence>
<accession>A0ABS6RUG5</accession>
<dbReference type="Pfam" id="PF00072">
    <property type="entry name" value="Response_reg"/>
    <property type="match status" value="2"/>
</dbReference>
<dbReference type="SMART" id="SM00388">
    <property type="entry name" value="HisKA"/>
    <property type="match status" value="1"/>
</dbReference>
<dbReference type="PANTHER" id="PTHR45339:SF1">
    <property type="entry name" value="HYBRID SIGNAL TRANSDUCTION HISTIDINE KINASE J"/>
    <property type="match status" value="1"/>
</dbReference>
<evidence type="ECO:0000259" key="9">
    <source>
        <dbReference type="PROSITE" id="PS50110"/>
    </source>
</evidence>
<evidence type="ECO:0000256" key="1">
    <source>
        <dbReference type="ARBA" id="ARBA00000085"/>
    </source>
</evidence>
<feature type="modified residue" description="Phosphohistidine" evidence="5">
    <location>
        <position position="844"/>
    </location>
</feature>
<dbReference type="Pfam" id="PF02518">
    <property type="entry name" value="HATPase_c"/>
    <property type="match status" value="1"/>
</dbReference>
<keyword evidence="7" id="KW-0812">Transmembrane</keyword>
<dbReference type="Proteomes" id="UP001196980">
    <property type="component" value="Unassembled WGS sequence"/>
</dbReference>
<dbReference type="InterPro" id="IPR003594">
    <property type="entry name" value="HATPase_dom"/>
</dbReference>
<dbReference type="EMBL" id="JABXWD010000014">
    <property type="protein sequence ID" value="MBV6340259.1"/>
    <property type="molecule type" value="Genomic_DNA"/>
</dbReference>
<feature type="domain" description="HPt" evidence="10">
    <location>
        <begin position="805"/>
        <end position="899"/>
    </location>
</feature>
<evidence type="ECO:0000259" key="10">
    <source>
        <dbReference type="PROSITE" id="PS50894"/>
    </source>
</evidence>
<dbReference type="CDD" id="cd00082">
    <property type="entry name" value="HisKA"/>
    <property type="match status" value="1"/>
</dbReference>
<dbReference type="RefSeq" id="WP_218250878.1">
    <property type="nucleotide sequence ID" value="NZ_JABXWD010000014.1"/>
</dbReference>
<evidence type="ECO:0000313" key="12">
    <source>
        <dbReference type="Proteomes" id="UP001196980"/>
    </source>
</evidence>
<dbReference type="InterPro" id="IPR001789">
    <property type="entry name" value="Sig_transdc_resp-reg_receiver"/>
</dbReference>
<evidence type="ECO:0000256" key="4">
    <source>
        <dbReference type="ARBA" id="ARBA00023012"/>
    </source>
</evidence>
<feature type="modified residue" description="4-aspartylphosphate" evidence="6">
    <location>
        <position position="558"/>
    </location>
</feature>
<dbReference type="CDD" id="cd16922">
    <property type="entry name" value="HATPase_EvgS-ArcB-TorS-like"/>
    <property type="match status" value="1"/>
</dbReference>
<gene>
    <name evidence="11" type="ORF">HWQ67_01545</name>
</gene>
<proteinExistence type="predicted"/>
<dbReference type="PROSITE" id="PS50109">
    <property type="entry name" value="HIS_KIN"/>
    <property type="match status" value="1"/>
</dbReference>
<evidence type="ECO:0000256" key="5">
    <source>
        <dbReference type="PROSITE-ProRule" id="PRU00110"/>
    </source>
</evidence>
<sequence>MGNLRWFLNKITKTLSIRVIAPIVVFIALMGVSLYIFVLSAITDFSENSIKEDMERLSHEIYNIANKTADELANTGLSSGDGKVKIKKMLTLGIIEDYMRQNNLIAIIHENDKELFLSDDLPGKPMELVDRTKQENMTSLIRLKKGDFYSYHFHFEPWQWNIVLIKDAKEYAFILNRVKKAYRITGIILTAAFFLLAYYLKMTIKHPLQKIICPVRRGEKPQYKGIDDFEFLSDCISRMMDSLHSARITAEDASRAKSEFLANMSHEIRTPLNGIIGMTELMYDTEVTHEQREYLDMAKRSADSLMGVINDILDFSKIEAGKLELDPIDFSLRDNIGDTLKTLALRAHKKGLELAYSVPPETPDFIIGDPGRLRQIVVNLVGNAIKFTEHGEIILDVTTQSHMDDKICLRFSVKDTGIGISQDRREKIFESFSQADGSTTRRYGGTGLGLTISRKLAEMMNGDISVESEPGKGSVFHFTATFGVQAELHKQPDPKNFDSLKGLSILVVDDNATNRRILKDIVINWGMEPVLAEDALAALGILDNAATGGRGFDLIITDANMPNMDGFGLVNKIIQTYKNKRPPIILLTSSGQRGDAARCRELGISAYLIKPIKQSELLDSIMRVMGEHDVEPKPSLLTRHKLRENKKRLNILIAEDNDINQKLIVKMLQRYGHDTSLANNGKEAVRMLKEQSFDLVLMDVQMPEMDGFEAVKLIRAGEKEGGAYIPIIAITAHAMKSDIDRCMESGMNGYVSKPIKVDKLIAEINRVTEEKVVAMNQKKSTDEDTNAPVPLPVDARVLAEERQWWEDEGAEFIDKYIEKFSRHIKEIETAVGTDDVERLLMPAHDLKSGSASVGALQMSKLAEKLERMAKNKQITSNAHDMVKSLRREYEKTIEVLSKAKEFLYIATDEEFIKKLNESQISTL</sequence>
<comment type="catalytic activity">
    <reaction evidence="1">
        <text>ATP + protein L-histidine = ADP + protein N-phospho-L-histidine.</text>
        <dbReference type="EC" id="2.7.13.3"/>
    </reaction>
</comment>
<feature type="domain" description="Response regulatory" evidence="9">
    <location>
        <begin position="650"/>
        <end position="768"/>
    </location>
</feature>
<dbReference type="InterPro" id="IPR003661">
    <property type="entry name" value="HisK_dim/P_dom"/>
</dbReference>
<feature type="domain" description="Histidine kinase" evidence="8">
    <location>
        <begin position="263"/>
        <end position="484"/>
    </location>
</feature>
<evidence type="ECO:0000256" key="3">
    <source>
        <dbReference type="ARBA" id="ARBA00022553"/>
    </source>
</evidence>
<dbReference type="Pfam" id="PF01627">
    <property type="entry name" value="Hpt"/>
    <property type="match status" value="1"/>
</dbReference>
<organism evidence="11 12">
    <name type="scientific">Candidatus Magnetobacterium casense</name>
    <dbReference type="NCBI Taxonomy" id="1455061"/>
    <lineage>
        <taxon>Bacteria</taxon>
        <taxon>Pseudomonadati</taxon>
        <taxon>Nitrospirota</taxon>
        <taxon>Thermodesulfovibrionia</taxon>
        <taxon>Thermodesulfovibrionales</taxon>
        <taxon>Candidatus Magnetobacteriaceae</taxon>
        <taxon>Candidatus Magnetobacterium</taxon>
    </lineage>
</organism>
<dbReference type="CDD" id="cd17546">
    <property type="entry name" value="REC_hyHK_CKI1_RcsC-like"/>
    <property type="match status" value="2"/>
</dbReference>
<feature type="transmembrane region" description="Helical" evidence="7">
    <location>
        <begin position="20"/>
        <end position="42"/>
    </location>
</feature>
<dbReference type="PROSITE" id="PS50110">
    <property type="entry name" value="RESPONSE_REGULATORY"/>
    <property type="match status" value="2"/>
</dbReference>
<dbReference type="InterPro" id="IPR005467">
    <property type="entry name" value="His_kinase_dom"/>
</dbReference>
<keyword evidence="7" id="KW-0472">Membrane</keyword>
<evidence type="ECO:0000256" key="6">
    <source>
        <dbReference type="PROSITE-ProRule" id="PRU00169"/>
    </source>
</evidence>
<dbReference type="InterPro" id="IPR008207">
    <property type="entry name" value="Sig_transdc_His_kin_Hpt_dom"/>
</dbReference>
<reference evidence="11 12" key="1">
    <citation type="journal article" date="2020" name="J Geophys Res Biogeosci">
        <title>Magnetotaxis as an Adaptation to Enable Bacterial Shuttling of Microbial Sulfur and Sulfur Cycling Across Aquatic Oxic#Anoxic Interfaces.</title>
        <authorList>
            <person name="Li J."/>
            <person name="Liu P."/>
            <person name="Wang J."/>
            <person name="Roberts A.P."/>
            <person name="Pan Y."/>
        </authorList>
    </citation>
    <scope>NUCLEOTIDE SEQUENCE [LARGE SCALE GENOMIC DNA]</scope>
    <source>
        <strain evidence="11 12">MYR-1_YQ</strain>
    </source>
</reference>
<keyword evidence="12" id="KW-1185">Reference proteome</keyword>
<keyword evidence="4" id="KW-0902">Two-component regulatory system</keyword>
<keyword evidence="7" id="KW-1133">Transmembrane helix</keyword>
<dbReference type="SMART" id="SM00448">
    <property type="entry name" value="REC"/>
    <property type="match status" value="2"/>
</dbReference>
<keyword evidence="3 6" id="KW-0597">Phosphoprotein</keyword>
<feature type="modified residue" description="4-aspartylphosphate" evidence="6">
    <location>
        <position position="699"/>
    </location>
</feature>
<comment type="caution">
    <text evidence="11">The sequence shown here is derived from an EMBL/GenBank/DDBJ whole genome shotgun (WGS) entry which is preliminary data.</text>
</comment>
<dbReference type="Pfam" id="PF00512">
    <property type="entry name" value="HisKA"/>
    <property type="match status" value="1"/>
</dbReference>
<dbReference type="EC" id="2.7.13.3" evidence="2"/>
<feature type="transmembrane region" description="Helical" evidence="7">
    <location>
        <begin position="181"/>
        <end position="200"/>
    </location>
</feature>
<dbReference type="PROSITE" id="PS50894">
    <property type="entry name" value="HPT"/>
    <property type="match status" value="1"/>
</dbReference>
<evidence type="ECO:0000259" key="8">
    <source>
        <dbReference type="PROSITE" id="PS50109"/>
    </source>
</evidence>
<dbReference type="SMART" id="SM00387">
    <property type="entry name" value="HATPase_c"/>
    <property type="match status" value="1"/>
</dbReference>
<protein>
    <recommendedName>
        <fullName evidence="2">histidine kinase</fullName>
        <ecNumber evidence="2">2.7.13.3</ecNumber>
    </recommendedName>
</protein>
<evidence type="ECO:0000313" key="11">
    <source>
        <dbReference type="EMBL" id="MBV6340259.1"/>
    </source>
</evidence>
<dbReference type="PANTHER" id="PTHR45339">
    <property type="entry name" value="HYBRID SIGNAL TRANSDUCTION HISTIDINE KINASE J"/>
    <property type="match status" value="1"/>
</dbReference>